<evidence type="ECO:0000313" key="2">
    <source>
        <dbReference type="EMBL" id="MDT0330298.1"/>
    </source>
</evidence>
<evidence type="ECO:0008006" key="4">
    <source>
        <dbReference type="Google" id="ProtNLM"/>
    </source>
</evidence>
<comment type="caution">
    <text evidence="2">The sequence shown here is derived from an EMBL/GenBank/DDBJ whole genome shotgun (WGS) entry which is preliminary data.</text>
</comment>
<dbReference type="Proteomes" id="UP001183390">
    <property type="component" value="Unassembled WGS sequence"/>
</dbReference>
<sequence>MTVENAAFSLPLAVAFAIVLGPLFDGIVPGVALGVATGSAFGAGMSARSKGSDSRTPGPENPGRPGLPAGCPDTP</sequence>
<accession>A0ABU2MCJ3</accession>
<reference evidence="3" key="1">
    <citation type="submission" date="2023-07" db="EMBL/GenBank/DDBJ databases">
        <title>30 novel species of actinomycetes from the DSMZ collection.</title>
        <authorList>
            <person name="Nouioui I."/>
        </authorList>
    </citation>
    <scope>NUCLEOTIDE SEQUENCE [LARGE SCALE GENOMIC DNA]</scope>
    <source>
        <strain evidence="3">DSM 44743</strain>
    </source>
</reference>
<organism evidence="2 3">
    <name type="scientific">Nocardiopsis lambiniae</name>
    <dbReference type="NCBI Taxonomy" id="3075539"/>
    <lineage>
        <taxon>Bacteria</taxon>
        <taxon>Bacillati</taxon>
        <taxon>Actinomycetota</taxon>
        <taxon>Actinomycetes</taxon>
        <taxon>Streptosporangiales</taxon>
        <taxon>Nocardiopsidaceae</taxon>
        <taxon>Nocardiopsis</taxon>
    </lineage>
</organism>
<proteinExistence type="predicted"/>
<feature type="region of interest" description="Disordered" evidence="1">
    <location>
        <begin position="44"/>
        <end position="75"/>
    </location>
</feature>
<dbReference type="RefSeq" id="WP_311512866.1">
    <property type="nucleotide sequence ID" value="NZ_JAVREP010000011.1"/>
</dbReference>
<keyword evidence="3" id="KW-1185">Reference proteome</keyword>
<protein>
    <recommendedName>
        <fullName evidence="4">Glycine zipper family protein</fullName>
    </recommendedName>
</protein>
<gene>
    <name evidence="2" type="ORF">RM479_17930</name>
</gene>
<dbReference type="EMBL" id="JAVREP010000011">
    <property type="protein sequence ID" value="MDT0330298.1"/>
    <property type="molecule type" value="Genomic_DNA"/>
</dbReference>
<evidence type="ECO:0000256" key="1">
    <source>
        <dbReference type="SAM" id="MobiDB-lite"/>
    </source>
</evidence>
<evidence type="ECO:0000313" key="3">
    <source>
        <dbReference type="Proteomes" id="UP001183390"/>
    </source>
</evidence>
<name>A0ABU2MCJ3_9ACTN</name>